<proteinExistence type="predicted"/>
<dbReference type="InterPro" id="IPR029063">
    <property type="entry name" value="SAM-dependent_MTases_sf"/>
</dbReference>
<accession>A0A0G1JJE7</accession>
<dbReference type="GO" id="GO:0032259">
    <property type="term" value="P:methylation"/>
    <property type="evidence" value="ECO:0007669"/>
    <property type="project" value="UniProtKB-KW"/>
</dbReference>
<sequence length="262" mass="29813">MGEKQTFVTDAEDNLFEQRIRQWEKDEAAPFEGWNFSYLDGRWEEEQVNLGYEDRAKELLATASSGLDIGTGGGERLLLMQPLPGDMQAVEFWPPNFAVAKERLEPLGIQVHSADSEKPLQLGGASFDVIINRQASFISSDVARLLKENGVFITQQVSGDNLADLAAEFGGQVPFPEWQFKKVRESLIQAGLKIERAEEWVGHMFFKDVGALVYFLKNVPWVVPNFSVKKFRQILIRLQEKLDRGEKLVYTQKRFLIEASKK</sequence>
<dbReference type="GO" id="GO:0008757">
    <property type="term" value="F:S-adenosylmethionine-dependent methyltransferase activity"/>
    <property type="evidence" value="ECO:0007669"/>
    <property type="project" value="InterPro"/>
</dbReference>
<dbReference type="AlphaFoldDB" id="A0A0G1JJE7"/>
<comment type="caution">
    <text evidence="2">The sequence shown here is derived from an EMBL/GenBank/DDBJ whole genome shotgun (WGS) entry which is preliminary data.</text>
</comment>
<dbReference type="InterPro" id="IPR013216">
    <property type="entry name" value="Methyltransf_11"/>
</dbReference>
<dbReference type="PANTHER" id="PTHR43460">
    <property type="entry name" value="METHYLTRANSFERASE"/>
    <property type="match status" value="1"/>
</dbReference>
<keyword evidence="2" id="KW-0489">Methyltransferase</keyword>
<dbReference type="Pfam" id="PF08241">
    <property type="entry name" value="Methyltransf_11"/>
    <property type="match status" value="1"/>
</dbReference>
<dbReference type="SUPFAM" id="SSF53335">
    <property type="entry name" value="S-adenosyl-L-methionine-dependent methyltransferases"/>
    <property type="match status" value="1"/>
</dbReference>
<dbReference type="EMBL" id="LCJB01000015">
    <property type="protein sequence ID" value="KKT71503.1"/>
    <property type="molecule type" value="Genomic_DNA"/>
</dbReference>
<feature type="domain" description="Methyltransferase type 11" evidence="1">
    <location>
        <begin position="67"/>
        <end position="148"/>
    </location>
</feature>
<organism evidence="2 3">
    <name type="scientific">Candidatus Uhrbacteria bacterium GW2011_GWF2_44_350</name>
    <dbReference type="NCBI Taxonomy" id="1619000"/>
    <lineage>
        <taxon>Bacteria</taxon>
        <taxon>Candidatus Uhriibacteriota</taxon>
    </lineage>
</organism>
<evidence type="ECO:0000313" key="2">
    <source>
        <dbReference type="EMBL" id="KKT71503.1"/>
    </source>
</evidence>
<gene>
    <name evidence="2" type="ORF">UW63_C0015G0006</name>
</gene>
<dbReference type="CDD" id="cd02440">
    <property type="entry name" value="AdoMet_MTases"/>
    <property type="match status" value="1"/>
</dbReference>
<keyword evidence="2" id="KW-0808">Transferase</keyword>
<dbReference type="Proteomes" id="UP000034154">
    <property type="component" value="Unassembled WGS sequence"/>
</dbReference>
<evidence type="ECO:0000259" key="1">
    <source>
        <dbReference type="Pfam" id="PF08241"/>
    </source>
</evidence>
<protein>
    <submittedName>
        <fullName evidence="2">Methyltransferase type 11</fullName>
    </submittedName>
</protein>
<dbReference type="Gene3D" id="3.40.50.150">
    <property type="entry name" value="Vaccinia Virus protein VP39"/>
    <property type="match status" value="1"/>
</dbReference>
<name>A0A0G1JJE7_9BACT</name>
<reference evidence="2 3" key="1">
    <citation type="journal article" date="2015" name="Nature">
        <title>rRNA introns, odd ribosomes, and small enigmatic genomes across a large radiation of phyla.</title>
        <authorList>
            <person name="Brown C.T."/>
            <person name="Hug L.A."/>
            <person name="Thomas B.C."/>
            <person name="Sharon I."/>
            <person name="Castelle C.J."/>
            <person name="Singh A."/>
            <person name="Wilkins M.J."/>
            <person name="Williams K.H."/>
            <person name="Banfield J.F."/>
        </authorList>
    </citation>
    <scope>NUCLEOTIDE SEQUENCE [LARGE SCALE GENOMIC DNA]</scope>
</reference>
<dbReference type="InterPro" id="IPR052939">
    <property type="entry name" value="23S_rRNA_MeTrnsfrase_RlmA"/>
</dbReference>
<evidence type="ECO:0000313" key="3">
    <source>
        <dbReference type="Proteomes" id="UP000034154"/>
    </source>
</evidence>
<dbReference type="PANTHER" id="PTHR43460:SF1">
    <property type="entry name" value="METHYLTRANSFERASE TYPE 11 DOMAIN-CONTAINING PROTEIN"/>
    <property type="match status" value="1"/>
</dbReference>